<feature type="transmembrane region" description="Helical" evidence="1">
    <location>
        <begin position="221"/>
        <end position="243"/>
    </location>
</feature>
<dbReference type="HOGENOM" id="CLU_096490_0_0_9"/>
<protein>
    <submittedName>
        <fullName evidence="3">CAAX amino terminal protease family protein</fullName>
    </submittedName>
</protein>
<keyword evidence="1" id="KW-1133">Transmembrane helix</keyword>
<evidence type="ECO:0000259" key="2">
    <source>
        <dbReference type="Pfam" id="PF02517"/>
    </source>
</evidence>
<name>E6LN50_9FIRM</name>
<feature type="transmembrane region" description="Helical" evidence="1">
    <location>
        <begin position="196"/>
        <end position="214"/>
    </location>
</feature>
<proteinExistence type="predicted"/>
<evidence type="ECO:0000313" key="4">
    <source>
        <dbReference type="Proteomes" id="UP000003434"/>
    </source>
</evidence>
<keyword evidence="1" id="KW-0472">Membrane</keyword>
<dbReference type="Proteomes" id="UP000003434">
    <property type="component" value="Unassembled WGS sequence"/>
</dbReference>
<evidence type="ECO:0000256" key="1">
    <source>
        <dbReference type="SAM" id="Phobius"/>
    </source>
</evidence>
<dbReference type="Pfam" id="PF02517">
    <property type="entry name" value="Rce1-like"/>
    <property type="match status" value="1"/>
</dbReference>
<keyword evidence="3" id="KW-0645">Protease</keyword>
<evidence type="ECO:0000313" key="3">
    <source>
        <dbReference type="EMBL" id="EFU76682.1"/>
    </source>
</evidence>
<dbReference type="GO" id="GO:0004175">
    <property type="term" value="F:endopeptidase activity"/>
    <property type="evidence" value="ECO:0007669"/>
    <property type="project" value="UniProtKB-ARBA"/>
</dbReference>
<dbReference type="InterPro" id="IPR003675">
    <property type="entry name" value="Rce1/LyrA-like_dom"/>
</dbReference>
<keyword evidence="1" id="KW-0812">Transmembrane</keyword>
<dbReference type="eggNOG" id="ENOG502ZAUA">
    <property type="taxonomic scope" value="Bacteria"/>
</dbReference>
<dbReference type="AlphaFoldDB" id="E6LN50"/>
<reference evidence="3 4" key="1">
    <citation type="submission" date="2010-12" db="EMBL/GenBank/DDBJ databases">
        <authorList>
            <person name="Muzny D."/>
            <person name="Qin X."/>
            <person name="Deng J."/>
            <person name="Jiang H."/>
            <person name="Liu Y."/>
            <person name="Qu J."/>
            <person name="Song X.-Z."/>
            <person name="Zhang L."/>
            <person name="Thornton R."/>
            <person name="Coyle M."/>
            <person name="Francisco L."/>
            <person name="Jackson L."/>
            <person name="Javaid M."/>
            <person name="Korchina V."/>
            <person name="Kovar C."/>
            <person name="Mata R."/>
            <person name="Mathew T."/>
            <person name="Ngo R."/>
            <person name="Nguyen L."/>
            <person name="Nguyen N."/>
            <person name="Okwuonu G."/>
            <person name="Ongeri F."/>
            <person name="Pham C."/>
            <person name="Simmons D."/>
            <person name="Wilczek-Boney K."/>
            <person name="Hale W."/>
            <person name="Jakkamsetti A."/>
            <person name="Pham P."/>
            <person name="Ruth R."/>
            <person name="San Lucas F."/>
            <person name="Warren J."/>
            <person name="Zhang J."/>
            <person name="Zhao Z."/>
            <person name="Zhou C."/>
            <person name="Zhu D."/>
            <person name="Lee S."/>
            <person name="Bess C."/>
            <person name="Blankenburg K."/>
            <person name="Forbes L."/>
            <person name="Fu Q."/>
            <person name="Gubbala S."/>
            <person name="Hirani K."/>
            <person name="Jayaseelan J.C."/>
            <person name="Lara F."/>
            <person name="Munidasa M."/>
            <person name="Palculict T."/>
            <person name="Patil S."/>
            <person name="Pu L.-L."/>
            <person name="Saada N."/>
            <person name="Tang L."/>
            <person name="Weissenberger G."/>
            <person name="Zhu Y."/>
            <person name="Hemphill L."/>
            <person name="Shang Y."/>
            <person name="Youmans B."/>
            <person name="Ayvaz T."/>
            <person name="Ross M."/>
            <person name="Santibanez J."/>
            <person name="Aqrawi P."/>
            <person name="Gross S."/>
            <person name="Joshi V."/>
            <person name="Fowler G."/>
            <person name="Nazareth L."/>
            <person name="Reid J."/>
            <person name="Worley K."/>
            <person name="Petrosino J."/>
            <person name="Highlander S."/>
            <person name="Gibbs R."/>
        </authorList>
    </citation>
    <scope>NUCLEOTIDE SEQUENCE [LARGE SCALE GENOMIC DNA]</scope>
    <source>
        <strain evidence="3 4">DSM 3986</strain>
    </source>
</reference>
<feature type="transmembrane region" description="Helical" evidence="1">
    <location>
        <begin position="21"/>
        <end position="41"/>
    </location>
</feature>
<accession>E6LN50</accession>
<dbReference type="GO" id="GO:0006508">
    <property type="term" value="P:proteolysis"/>
    <property type="evidence" value="ECO:0007669"/>
    <property type="project" value="UniProtKB-KW"/>
</dbReference>
<feature type="transmembrane region" description="Helical" evidence="1">
    <location>
        <begin position="61"/>
        <end position="81"/>
    </location>
</feature>
<sequence length="247" mass="28678">MNFIERIHPKEKLRYLNLFDILIIAGIMFGYFAVRSTQLFIEGLQTVTTHTQSSASDGAAYSSNFTFQVIMLVIVLLYLLIRNFDFKILKIKFHLSVLIWVLVLFCIVGLCGDFLTTITGEYNYFDPSLIQYINPLEIINKFFALSPIAIAYGLLNGFYEEFFFLGLITSVKEENKWYALIFSTLVRISFHTYQGIIWAIAIGVIFGLFYYFMYKNVVKNLLPFFLMHALTDMFGTGLIYLLISWNY</sequence>
<dbReference type="RefSeq" id="WP_008751152.1">
    <property type="nucleotide sequence ID" value="NZ_GL622296.1"/>
</dbReference>
<dbReference type="EMBL" id="AEPW01000055">
    <property type="protein sequence ID" value="EFU76682.1"/>
    <property type="molecule type" value="Genomic_DNA"/>
</dbReference>
<dbReference type="GO" id="GO:0080120">
    <property type="term" value="P:CAAX-box protein maturation"/>
    <property type="evidence" value="ECO:0007669"/>
    <property type="project" value="UniProtKB-ARBA"/>
</dbReference>
<keyword evidence="3" id="KW-0378">Hydrolase</keyword>
<feature type="domain" description="CAAX prenyl protease 2/Lysostaphin resistance protein A-like" evidence="2">
    <location>
        <begin position="147"/>
        <end position="233"/>
    </location>
</feature>
<organism evidence="3 4">
    <name type="scientific">Lachnoanaerobaculum saburreum DSM 3986</name>
    <dbReference type="NCBI Taxonomy" id="887325"/>
    <lineage>
        <taxon>Bacteria</taxon>
        <taxon>Bacillati</taxon>
        <taxon>Bacillota</taxon>
        <taxon>Clostridia</taxon>
        <taxon>Lachnospirales</taxon>
        <taxon>Lachnospiraceae</taxon>
        <taxon>Lachnoanaerobaculum</taxon>
    </lineage>
</organism>
<gene>
    <name evidence="3" type="ORF">HMPREF0381_1385</name>
</gene>
<comment type="caution">
    <text evidence="3">The sequence shown here is derived from an EMBL/GenBank/DDBJ whole genome shotgun (WGS) entry which is preliminary data.</text>
</comment>
<feature type="transmembrane region" description="Helical" evidence="1">
    <location>
        <begin position="93"/>
        <end position="118"/>
    </location>
</feature>